<proteinExistence type="predicted"/>
<dbReference type="InterPro" id="IPR050503">
    <property type="entry name" value="cAMP-dep_PK_reg_su-like"/>
</dbReference>
<feature type="region of interest" description="Disordered" evidence="2">
    <location>
        <begin position="859"/>
        <end position="896"/>
    </location>
</feature>
<dbReference type="GO" id="GO:0005952">
    <property type="term" value="C:cAMP-dependent protein kinase complex"/>
    <property type="evidence" value="ECO:0007669"/>
    <property type="project" value="InterPro"/>
</dbReference>
<comment type="caution">
    <text evidence="4">The sequence shown here is derived from an EMBL/GenBank/DDBJ whole genome shotgun (WGS) entry which is preliminary data.</text>
</comment>
<feature type="compositionally biased region" description="Polar residues" evidence="2">
    <location>
        <begin position="859"/>
        <end position="886"/>
    </location>
</feature>
<organism evidence="4 5">
    <name type="scientific">Euplotes crassus</name>
    <dbReference type="NCBI Taxonomy" id="5936"/>
    <lineage>
        <taxon>Eukaryota</taxon>
        <taxon>Sar</taxon>
        <taxon>Alveolata</taxon>
        <taxon>Ciliophora</taxon>
        <taxon>Intramacronucleata</taxon>
        <taxon>Spirotrichea</taxon>
        <taxon>Hypotrichia</taxon>
        <taxon>Euplotida</taxon>
        <taxon>Euplotidae</taxon>
        <taxon>Moneuplotes</taxon>
    </lineage>
</organism>
<dbReference type="InterPro" id="IPR014710">
    <property type="entry name" value="RmlC-like_jellyroll"/>
</dbReference>
<feature type="compositionally biased region" description="Basic residues" evidence="2">
    <location>
        <begin position="685"/>
        <end position="694"/>
    </location>
</feature>
<feature type="coiled-coil region" evidence="1">
    <location>
        <begin position="323"/>
        <end position="350"/>
    </location>
</feature>
<dbReference type="Gene3D" id="2.60.120.10">
    <property type="entry name" value="Jelly Rolls"/>
    <property type="match status" value="3"/>
</dbReference>
<dbReference type="EMBL" id="CAMPGE010012134">
    <property type="protein sequence ID" value="CAI2370917.1"/>
    <property type="molecule type" value="Genomic_DNA"/>
</dbReference>
<dbReference type="PROSITE" id="PS50042">
    <property type="entry name" value="CNMP_BINDING_3"/>
    <property type="match status" value="3"/>
</dbReference>
<dbReference type="PROSITE" id="PS00888">
    <property type="entry name" value="CNMP_BINDING_1"/>
    <property type="match status" value="1"/>
</dbReference>
<sequence>MGTIEMTGSLSNIFESIKNKAKKIIEDQSSDPKECPSSSSRTLRGKKHPAIEMLTRRKKEATQYYTMRLIIDNIYFNKCYAPTNDYIKHILQKEEESRNLFDLRAISLKLDKNKFFQKLRLNGDHDAVINCYKKLTYSRVDQRDKEVVKFGTHGSYFYIILKGIVSVYVPNSCNVQLNIIEYYKLLSEYSDMILSIDGEETWNLPVISNHLKENAESMSLGRIVAKLDRNEKLLVENPDLSQTPLNKSLKNKSKAYNFQNLAIMNNMNSKIKSTVEGKTLKIENYNIKYLKKACELKEGDSFGDLSLIYNKPRLATIKTVTPVEFALLSKEQYDSTLKALEQQKIDKKIEELDCIAFFKEYSRAFKSRLLYAVDICDFHKGQVVFKEGMKDNKIYFIIKGEFEVSKNITVHSDPRLPLFEYKLLEPDTEAKKKHYQFFTENVNLVAGVNSREIDEVRRFMDKRTNRNLVVRRVSDRDTLGLEEVLMKSPERFLNAKCISKKARIISIEGEALFTKIKRPDIIEMLEDINMKKLQMLSKSLETFINHLKERKETQRHDQIMDRLEYLEPMMTDIYLQNDKKLEAHHIQTLTKKSIALKRSKLSTPLALTSPQNPFQNSFLKSTRSSAGQVSKIKNSKSKKPKAAGSATSRSCMPNWHKRANSTANFSTMNQPTITKKPQKSNSRSKLSKRSTNRKKIVVKPIEKWDYTEVFKNWDKQGIDPIEPTSELEIHSARIVNIDNEVSMFNDNSHFKKKVDKMQPYLGGHKEDEYKRLCRIYKDELEKEDHLQKCSLIRNKYPTLLEKKKHRTVSNIKFGKKSKIRKKKNPKGCYRPTSALTSIPKQHQEFMTEGQKLEISQLSLKSSGLKPTSSSRGTLTQKRNSCFATTNHSKKESPDSSIKKLNEKYTLHSIFQSDIERIVDNNNIERISIAKRSLIRPRSSLSQRTMVRQRKTYEVSKNHLNPVVKPKLVKKTEFLSIDYKKNKIHQMSSNNFL</sequence>
<dbReference type="PANTHER" id="PTHR11635:SF152">
    <property type="entry name" value="CAMP-DEPENDENT PROTEIN KINASE TYPE I REGULATORY SUBUNIT-RELATED"/>
    <property type="match status" value="1"/>
</dbReference>
<feature type="compositionally biased region" description="Polar residues" evidence="2">
    <location>
        <begin position="660"/>
        <end position="675"/>
    </location>
</feature>
<keyword evidence="1" id="KW-0175">Coiled coil</keyword>
<protein>
    <recommendedName>
        <fullName evidence="3">Cyclic nucleotide-binding domain-containing protein</fullName>
    </recommendedName>
</protein>
<dbReference type="GO" id="GO:0030552">
    <property type="term" value="F:cAMP binding"/>
    <property type="evidence" value="ECO:0007669"/>
    <property type="project" value="TreeGrafter"/>
</dbReference>
<feature type="compositionally biased region" description="Polar residues" evidence="2">
    <location>
        <begin position="605"/>
        <end position="628"/>
    </location>
</feature>
<feature type="region of interest" description="Disordered" evidence="2">
    <location>
        <begin position="25"/>
        <end position="48"/>
    </location>
</feature>
<accession>A0AAD1XG40</accession>
<evidence type="ECO:0000256" key="2">
    <source>
        <dbReference type="SAM" id="MobiDB-lite"/>
    </source>
</evidence>
<keyword evidence="5" id="KW-1185">Reference proteome</keyword>
<feature type="domain" description="Cyclic nucleotide-binding" evidence="3">
    <location>
        <begin position="296"/>
        <end position="337"/>
    </location>
</feature>
<evidence type="ECO:0000313" key="4">
    <source>
        <dbReference type="EMBL" id="CAI2370917.1"/>
    </source>
</evidence>
<dbReference type="CDD" id="cd00038">
    <property type="entry name" value="CAP_ED"/>
    <property type="match status" value="1"/>
</dbReference>
<dbReference type="SUPFAM" id="SSF51206">
    <property type="entry name" value="cAMP-binding domain-like"/>
    <property type="match status" value="2"/>
</dbReference>
<dbReference type="AlphaFoldDB" id="A0AAD1XG40"/>
<dbReference type="InterPro" id="IPR018488">
    <property type="entry name" value="cNMP-bd_CS"/>
</dbReference>
<feature type="region of interest" description="Disordered" evidence="2">
    <location>
        <begin position="605"/>
        <end position="694"/>
    </location>
</feature>
<evidence type="ECO:0000259" key="3">
    <source>
        <dbReference type="PROSITE" id="PS50042"/>
    </source>
</evidence>
<dbReference type="InterPro" id="IPR018490">
    <property type="entry name" value="cNMP-bd_dom_sf"/>
</dbReference>
<feature type="domain" description="Cyclic nucleotide-binding" evidence="3">
    <location>
        <begin position="128"/>
        <end position="168"/>
    </location>
</feature>
<dbReference type="Proteomes" id="UP001295684">
    <property type="component" value="Unassembled WGS sequence"/>
</dbReference>
<dbReference type="GO" id="GO:0034236">
    <property type="term" value="F:protein kinase A catalytic subunit binding"/>
    <property type="evidence" value="ECO:0007669"/>
    <property type="project" value="TreeGrafter"/>
</dbReference>
<gene>
    <name evidence="4" type="ORF">ECRASSUSDP1_LOCUS12236</name>
</gene>
<dbReference type="GO" id="GO:0004862">
    <property type="term" value="F:cAMP-dependent protein kinase inhibitor activity"/>
    <property type="evidence" value="ECO:0007669"/>
    <property type="project" value="TreeGrafter"/>
</dbReference>
<reference evidence="4" key="1">
    <citation type="submission" date="2023-07" db="EMBL/GenBank/DDBJ databases">
        <authorList>
            <consortium name="AG Swart"/>
            <person name="Singh M."/>
            <person name="Singh A."/>
            <person name="Seah K."/>
            <person name="Emmerich C."/>
        </authorList>
    </citation>
    <scope>NUCLEOTIDE SEQUENCE</scope>
    <source>
        <strain evidence="4">DP1</strain>
    </source>
</reference>
<dbReference type="PANTHER" id="PTHR11635">
    <property type="entry name" value="CAMP-DEPENDENT PROTEIN KINASE REGULATORY CHAIN"/>
    <property type="match status" value="1"/>
</dbReference>
<evidence type="ECO:0000256" key="1">
    <source>
        <dbReference type="SAM" id="Coils"/>
    </source>
</evidence>
<evidence type="ECO:0000313" key="5">
    <source>
        <dbReference type="Proteomes" id="UP001295684"/>
    </source>
</evidence>
<dbReference type="GO" id="GO:0005829">
    <property type="term" value="C:cytosol"/>
    <property type="evidence" value="ECO:0007669"/>
    <property type="project" value="TreeGrafter"/>
</dbReference>
<name>A0AAD1XG40_EUPCR</name>
<dbReference type="InterPro" id="IPR000595">
    <property type="entry name" value="cNMP-bd_dom"/>
</dbReference>
<feature type="domain" description="Cyclic nucleotide-binding" evidence="3">
    <location>
        <begin position="357"/>
        <end position="407"/>
    </location>
</feature>
<feature type="compositionally biased region" description="Basic and acidic residues" evidence="2">
    <location>
        <begin position="25"/>
        <end position="34"/>
    </location>
</feature>